<reference evidence="1 2" key="1">
    <citation type="submission" date="2019-06" db="EMBL/GenBank/DDBJ databases">
        <title>Sequencing the genomes of 1000 actinobacteria strains.</title>
        <authorList>
            <person name="Klenk H.-P."/>
        </authorList>
    </citation>
    <scope>NUCLEOTIDE SEQUENCE [LARGE SCALE GENOMIC DNA]</scope>
    <source>
        <strain evidence="1 2">DSM 18935</strain>
    </source>
</reference>
<keyword evidence="2" id="KW-1185">Reference proteome</keyword>
<dbReference type="SUPFAM" id="SSF50939">
    <property type="entry name" value="Sialidases"/>
    <property type="match status" value="1"/>
</dbReference>
<dbReference type="RefSeq" id="WP_144854662.1">
    <property type="nucleotide sequence ID" value="NZ_VIUW01000001.1"/>
</dbReference>
<dbReference type="OrthoDB" id="1396201at2"/>
<proteinExistence type="predicted"/>
<dbReference type="Proteomes" id="UP000315628">
    <property type="component" value="Unassembled WGS sequence"/>
</dbReference>
<name>A0A560WGH7_9MICO</name>
<evidence type="ECO:0000313" key="2">
    <source>
        <dbReference type="Proteomes" id="UP000315628"/>
    </source>
</evidence>
<dbReference type="InterPro" id="IPR036278">
    <property type="entry name" value="Sialidase_sf"/>
</dbReference>
<organism evidence="1 2">
    <name type="scientific">Marihabitans asiaticum</name>
    <dbReference type="NCBI Taxonomy" id="415218"/>
    <lineage>
        <taxon>Bacteria</taxon>
        <taxon>Bacillati</taxon>
        <taxon>Actinomycetota</taxon>
        <taxon>Actinomycetes</taxon>
        <taxon>Micrococcales</taxon>
        <taxon>Intrasporangiaceae</taxon>
        <taxon>Marihabitans</taxon>
    </lineage>
</organism>
<comment type="caution">
    <text evidence="1">The sequence shown here is derived from an EMBL/GenBank/DDBJ whole genome shotgun (WGS) entry which is preliminary data.</text>
</comment>
<evidence type="ECO:0008006" key="3">
    <source>
        <dbReference type="Google" id="ProtNLM"/>
    </source>
</evidence>
<accession>A0A560WGH7</accession>
<sequence length="403" mass="45147">MARIDEVVVLADDATGLQTGTVCEPSLGASSTALLVTGNWFASVSRDDGRTWELLDPFRVFPSDPSLFCCDQLADYLVPERRWVWLLQYQPVRGENILRLAVSDRGDPSGWHWWDIAPADLDPAWGGLWFDYPDLALSDKHLYLSVNLFDIRGIWRRAVVIRWPRRELRRSAPLRRMHWSTTETGSLRFAQGSTDTMWFASNDARTSQLLLFAWPDDDERVQSWRLPVAGWNPTSYDSAGPAGERWLERCDDRITGGWAAGDRLGFAWTSGILPGRPHPFVRCVVLDEQGLGLVAEPDLWSVNGAWAYPATAPNRRGRVGMSVMFAGPTHPAHAVATLAEDQSTWQSALSGVSTDPPRGGVWGDYLTCRPHVRRPTAWRAMGYLLDGGSDRRNVEPRVVTFTA</sequence>
<gene>
    <name evidence="1" type="ORF">FB557_0099</name>
</gene>
<protein>
    <recommendedName>
        <fullName evidence="3">BNR repeat protein</fullName>
    </recommendedName>
</protein>
<evidence type="ECO:0000313" key="1">
    <source>
        <dbReference type="EMBL" id="TWD16574.1"/>
    </source>
</evidence>
<dbReference type="AlphaFoldDB" id="A0A560WGH7"/>
<dbReference type="EMBL" id="VIUW01000001">
    <property type="protein sequence ID" value="TWD16574.1"/>
    <property type="molecule type" value="Genomic_DNA"/>
</dbReference>